<feature type="region of interest" description="Disordered" evidence="1">
    <location>
        <begin position="85"/>
        <end position="152"/>
    </location>
</feature>
<dbReference type="AlphaFoldDB" id="A0A3D8QVU8"/>
<dbReference type="Proteomes" id="UP000256690">
    <property type="component" value="Unassembled WGS sequence"/>
</dbReference>
<proteinExistence type="predicted"/>
<organism evidence="2 3">
    <name type="scientific">Aspergillus mulundensis</name>
    <dbReference type="NCBI Taxonomy" id="1810919"/>
    <lineage>
        <taxon>Eukaryota</taxon>
        <taxon>Fungi</taxon>
        <taxon>Dikarya</taxon>
        <taxon>Ascomycota</taxon>
        <taxon>Pezizomycotina</taxon>
        <taxon>Eurotiomycetes</taxon>
        <taxon>Eurotiomycetidae</taxon>
        <taxon>Eurotiales</taxon>
        <taxon>Aspergillaceae</taxon>
        <taxon>Aspergillus</taxon>
        <taxon>Aspergillus subgen. Nidulantes</taxon>
    </lineage>
</organism>
<dbReference type="RefSeq" id="XP_026599931.1">
    <property type="nucleotide sequence ID" value="XM_026751583.1"/>
</dbReference>
<keyword evidence="3" id="KW-1185">Reference proteome</keyword>
<gene>
    <name evidence="2" type="ORF">DSM5745_09567</name>
</gene>
<protein>
    <submittedName>
        <fullName evidence="2">Uncharacterized protein</fullName>
    </submittedName>
</protein>
<feature type="compositionally biased region" description="Basic and acidic residues" evidence="1">
    <location>
        <begin position="105"/>
        <end position="143"/>
    </location>
</feature>
<sequence>MSRKRLEQLLNVLQVATIPLNADKILYDSYGSSYTARSKVVLLMKPRDGRKTELLHVYVAETENAHITGRHEIILARSWREKFPVDDQDGRRTSAAPTELLKGNSRKERKEWEKNAAQKEKDNLAEAAKREAAWEKRMKEQQGKGKGPSSGK</sequence>
<dbReference type="GeneID" id="38119937"/>
<reference evidence="2 3" key="1">
    <citation type="journal article" date="2018" name="IMA Fungus">
        <title>IMA Genome-F 9: Draft genome sequence of Annulohypoxylon stygium, Aspergillus mulundensis, Berkeleyomyces basicola (syn. Thielaviopsis basicola), Ceratocystis smalleyi, two Cercospora beticola strains, Coleophoma cylindrospora, Fusarium fracticaudum, Phialophora cf. hyalina, and Morchella septimelata.</title>
        <authorList>
            <person name="Wingfield B.D."/>
            <person name="Bills G.F."/>
            <person name="Dong Y."/>
            <person name="Huang W."/>
            <person name="Nel W.J."/>
            <person name="Swalarsk-Parry B.S."/>
            <person name="Vaghefi N."/>
            <person name="Wilken P.M."/>
            <person name="An Z."/>
            <person name="de Beer Z.W."/>
            <person name="De Vos L."/>
            <person name="Chen L."/>
            <person name="Duong T.A."/>
            <person name="Gao Y."/>
            <person name="Hammerbacher A."/>
            <person name="Kikkert J.R."/>
            <person name="Li Y."/>
            <person name="Li H."/>
            <person name="Li K."/>
            <person name="Li Q."/>
            <person name="Liu X."/>
            <person name="Ma X."/>
            <person name="Naidoo K."/>
            <person name="Pethybridge S.J."/>
            <person name="Sun J."/>
            <person name="Steenkamp E.T."/>
            <person name="van der Nest M.A."/>
            <person name="van Wyk S."/>
            <person name="Wingfield M.J."/>
            <person name="Xiong C."/>
            <person name="Yue Q."/>
            <person name="Zhang X."/>
        </authorList>
    </citation>
    <scope>NUCLEOTIDE SEQUENCE [LARGE SCALE GENOMIC DNA]</scope>
    <source>
        <strain evidence="2 3">DSM 5745</strain>
    </source>
</reference>
<evidence type="ECO:0000313" key="2">
    <source>
        <dbReference type="EMBL" id="RDW65828.1"/>
    </source>
</evidence>
<name>A0A3D8QVU8_9EURO</name>
<accession>A0A3D8QVU8</accession>
<dbReference type="EMBL" id="PVWQ01000013">
    <property type="protein sequence ID" value="RDW65828.1"/>
    <property type="molecule type" value="Genomic_DNA"/>
</dbReference>
<evidence type="ECO:0000313" key="3">
    <source>
        <dbReference type="Proteomes" id="UP000256690"/>
    </source>
</evidence>
<comment type="caution">
    <text evidence="2">The sequence shown here is derived from an EMBL/GenBank/DDBJ whole genome shotgun (WGS) entry which is preliminary data.</text>
</comment>
<evidence type="ECO:0000256" key="1">
    <source>
        <dbReference type="SAM" id="MobiDB-lite"/>
    </source>
</evidence>